<evidence type="ECO:0000313" key="4">
    <source>
        <dbReference type="EMBL" id="TKD69225.1"/>
    </source>
</evidence>
<evidence type="ECO:0000313" key="5">
    <source>
        <dbReference type="Proteomes" id="UP000310541"/>
    </source>
</evidence>
<dbReference type="Proteomes" id="UP000310541">
    <property type="component" value="Unassembled WGS sequence"/>
</dbReference>
<dbReference type="EMBL" id="SWFM01000004">
    <property type="protein sequence ID" value="TKD69225.1"/>
    <property type="molecule type" value="Genomic_DNA"/>
</dbReference>
<evidence type="ECO:0000256" key="2">
    <source>
        <dbReference type="SAM" id="SignalP"/>
    </source>
</evidence>
<dbReference type="InterPro" id="IPR003737">
    <property type="entry name" value="GlcNAc_PI_deacetylase-related"/>
</dbReference>
<dbReference type="AlphaFoldDB" id="A0A4U1MFQ6"/>
<dbReference type="SUPFAM" id="SSF52317">
    <property type="entry name" value="Class I glutamine amidotransferase-like"/>
    <property type="match status" value="1"/>
</dbReference>
<keyword evidence="1" id="KW-0175">Coiled coil</keyword>
<dbReference type="Pfam" id="PF02585">
    <property type="entry name" value="PIG-L"/>
    <property type="match status" value="1"/>
</dbReference>
<sequence>MKNLGKMLLSLVLILSAFGTSSTLSFAEESSTQDSNLALWESVVPLTTTASFMNTGAHPDDERSHFLAYLSRGQGVNTSFLLATRGQGGQNEIGSELGDGLGIIRTNELQASSKVLGIDTFFLNENFEDSIKDFGFSKTPEETLNKWGETETYERLVHYIRTFKPDIMMPSFRNVDTQHGHHRAMTLLTQKAFEDAADSSVFPKQLKDGLTTWQVKKLYLPAETEEQTTTSIQIGIYDEHYDMTYPQLGDKARYLHESQGMGRDVGDGPETVNLELVKSTVGDIPEHEESIYENIPYDFADYANTLSKGGNKYKQKLIHLQQDLEKVKSAYPNHKDVLTQAEKAYKQLHKLQKQMNEDKKLSNDLRNTLNHKLQVKDEQLSNTIFTAAQLEVAVDVEDPQLTPDDTTNVSVSITNNGTTKIKDLSATLSIPKEWTVKGQHFTVTLAPGDQQTFDFNVTAASRNYYDAYTPNAIEADISFKTKGGTLTKTFTPEERVALLPEVSVKPAPKNLVINTKEVEDHVAMDVNIEKFVEGAMDTDVTLQLPEGWTSEPELQQVSFAWDEKMKTVSFTLSPPQNVEEGEFQIVPQAQIQNETISKNIQLIQYGHIGTNYYVSDAAVNGVAFPLEYPEGLKIGYVDSGFDKVADQLSNVGMDITQLTEQDLAQGDLSKYDTIVTGIRAYLSRDDLLQHNERLLEYVNNGGHLVVQYNKPWDNWDPITTAPYELEIGQPSIKWRVTDEDAPINVLKPEATIFNYPNKIKQSDWDGWVQERGLYFPMNWSDEFETYVSVADSGEDAFEGGILKANYGEGTYIYTNLVWYRQIQNQVPGGYRIFTNLVSYPYYEE</sequence>
<dbReference type="OrthoDB" id="9759749at2"/>
<gene>
    <name evidence="4" type="ORF">FBF83_14585</name>
</gene>
<comment type="caution">
    <text evidence="4">The sequence shown here is derived from an EMBL/GenBank/DDBJ whole genome shotgun (WGS) entry which is preliminary data.</text>
</comment>
<dbReference type="InterPro" id="IPR024078">
    <property type="entry name" value="LmbE-like_dom_sf"/>
</dbReference>
<dbReference type="PANTHER" id="PTHR12993:SF11">
    <property type="entry name" value="N-ACETYLGLUCOSAMINYL-PHOSPHATIDYLINOSITOL DE-N-ACETYLASE"/>
    <property type="match status" value="1"/>
</dbReference>
<dbReference type="Pfam" id="PF10633">
    <property type="entry name" value="NPCBM_assoc"/>
    <property type="match status" value="1"/>
</dbReference>
<dbReference type="GO" id="GO:0016811">
    <property type="term" value="F:hydrolase activity, acting on carbon-nitrogen (but not peptide) bonds, in linear amides"/>
    <property type="evidence" value="ECO:0007669"/>
    <property type="project" value="TreeGrafter"/>
</dbReference>
<proteinExistence type="predicted"/>
<dbReference type="InterPro" id="IPR013783">
    <property type="entry name" value="Ig-like_fold"/>
</dbReference>
<reference evidence="4 5" key="1">
    <citation type="submission" date="2019-04" db="EMBL/GenBank/DDBJ databases">
        <title>Genome sequence of Bacillus hwajinpoensis strain Y2.</title>
        <authorList>
            <person name="Fair J.L."/>
            <person name="Maclea K.S."/>
        </authorList>
    </citation>
    <scope>NUCLEOTIDE SEQUENCE [LARGE SCALE GENOMIC DNA]</scope>
    <source>
        <strain evidence="4 5">Y2</strain>
    </source>
</reference>
<dbReference type="InterPro" id="IPR018905">
    <property type="entry name" value="A-galactase_NEW3"/>
</dbReference>
<feature type="coiled-coil region" evidence="1">
    <location>
        <begin position="334"/>
        <end position="368"/>
    </location>
</feature>
<protein>
    <recommendedName>
        <fullName evidence="3">Alpha-galactosidase NEW3 domain-containing protein</fullName>
    </recommendedName>
</protein>
<dbReference type="Gene3D" id="3.40.50.10320">
    <property type="entry name" value="LmbE-like"/>
    <property type="match status" value="1"/>
</dbReference>
<dbReference type="SUPFAM" id="SSF102588">
    <property type="entry name" value="LmbE-like"/>
    <property type="match status" value="1"/>
</dbReference>
<dbReference type="PANTHER" id="PTHR12993">
    <property type="entry name" value="N-ACETYLGLUCOSAMINYL-PHOSPHATIDYLINOSITOL DE-N-ACETYLASE-RELATED"/>
    <property type="match status" value="1"/>
</dbReference>
<name>A0A4U1MFQ6_9BACL</name>
<feature type="signal peptide" evidence="2">
    <location>
        <begin position="1"/>
        <end position="27"/>
    </location>
</feature>
<accession>A0A4U1MFQ6</accession>
<evidence type="ECO:0000256" key="1">
    <source>
        <dbReference type="SAM" id="Coils"/>
    </source>
</evidence>
<organism evidence="4 5">
    <name type="scientific">Guptibacillus hwajinpoensis</name>
    <dbReference type="NCBI Taxonomy" id="208199"/>
    <lineage>
        <taxon>Bacteria</taxon>
        <taxon>Bacillati</taxon>
        <taxon>Bacillota</taxon>
        <taxon>Bacilli</taxon>
        <taxon>Bacillales</taxon>
        <taxon>Guptibacillaceae</taxon>
        <taxon>Guptibacillus</taxon>
    </lineage>
</organism>
<dbReference type="InterPro" id="IPR029062">
    <property type="entry name" value="Class_I_gatase-like"/>
</dbReference>
<feature type="chain" id="PRO_5020504746" description="Alpha-galactosidase NEW3 domain-containing protein" evidence="2">
    <location>
        <begin position="28"/>
        <end position="844"/>
    </location>
</feature>
<dbReference type="RefSeq" id="WP_136947896.1">
    <property type="nucleotide sequence ID" value="NZ_SWFM01000004.1"/>
</dbReference>
<evidence type="ECO:0000259" key="3">
    <source>
        <dbReference type="Pfam" id="PF10633"/>
    </source>
</evidence>
<feature type="domain" description="Alpha-galactosidase NEW3" evidence="3">
    <location>
        <begin position="402"/>
        <end position="462"/>
    </location>
</feature>
<dbReference type="Gene3D" id="2.60.40.10">
    <property type="entry name" value="Immunoglobulins"/>
    <property type="match status" value="1"/>
</dbReference>
<keyword evidence="2" id="KW-0732">Signal</keyword>